<proteinExistence type="predicted"/>
<dbReference type="AlphaFoldDB" id="A0A1C6TFG7"/>
<reference evidence="2" key="1">
    <citation type="submission" date="2016-06" db="EMBL/GenBank/DDBJ databases">
        <authorList>
            <person name="Varghese N."/>
            <person name="Submissions Spin"/>
        </authorList>
    </citation>
    <scope>NUCLEOTIDE SEQUENCE [LARGE SCALE GENOMIC DNA]</scope>
    <source>
        <strain evidence="2">DSM 43817</strain>
    </source>
</reference>
<dbReference type="InterPro" id="IPR052565">
    <property type="entry name" value="Glutaredoxin-like_YDR286C"/>
</dbReference>
<dbReference type="Proteomes" id="UP000198959">
    <property type="component" value="Unassembled WGS sequence"/>
</dbReference>
<dbReference type="Pfam" id="PF05768">
    <property type="entry name" value="Glrx-like"/>
    <property type="match status" value="1"/>
</dbReference>
<dbReference type="PANTHER" id="PTHR33558">
    <property type="entry name" value="GLUTAREDOXIN-LIKE PROTEIN C5ORF63 HOMOLOG"/>
    <property type="match status" value="1"/>
</dbReference>
<organism evidence="1 2">
    <name type="scientific">Micromonospora pallida</name>
    <dbReference type="NCBI Taxonomy" id="145854"/>
    <lineage>
        <taxon>Bacteria</taxon>
        <taxon>Bacillati</taxon>
        <taxon>Actinomycetota</taxon>
        <taxon>Actinomycetes</taxon>
        <taxon>Micromonosporales</taxon>
        <taxon>Micromonosporaceae</taxon>
        <taxon>Micromonospora</taxon>
    </lineage>
</organism>
<sequence length="84" mass="9678">MSTDARLTLITRPGCHLCDDAREALARVVAVTGDRWTERDVTGDVELEREYGDRLPVVLLDGREHGYWRVEEERLLRDLTTPQL</sequence>
<dbReference type="Gene3D" id="3.40.30.10">
    <property type="entry name" value="Glutaredoxin"/>
    <property type="match status" value="1"/>
</dbReference>
<dbReference type="EMBL" id="FMHW01000002">
    <property type="protein sequence ID" value="SCL40489.1"/>
    <property type="molecule type" value="Genomic_DNA"/>
</dbReference>
<protein>
    <submittedName>
        <fullName evidence="1">Glutaredoxin-like domain</fullName>
    </submittedName>
</protein>
<evidence type="ECO:0000313" key="1">
    <source>
        <dbReference type="EMBL" id="SCL40489.1"/>
    </source>
</evidence>
<dbReference type="InterPro" id="IPR036249">
    <property type="entry name" value="Thioredoxin-like_sf"/>
</dbReference>
<dbReference type="InterPro" id="IPR008554">
    <property type="entry name" value="Glutaredoxin-like"/>
</dbReference>
<dbReference type="RefSeq" id="WP_091649859.1">
    <property type="nucleotide sequence ID" value="NZ_FMHW01000002.1"/>
</dbReference>
<dbReference type="STRING" id="145854.GA0074692_5825"/>
<dbReference type="SUPFAM" id="SSF52833">
    <property type="entry name" value="Thioredoxin-like"/>
    <property type="match status" value="1"/>
</dbReference>
<gene>
    <name evidence="1" type="ORF">GA0074692_5825</name>
</gene>
<keyword evidence="2" id="KW-1185">Reference proteome</keyword>
<evidence type="ECO:0000313" key="2">
    <source>
        <dbReference type="Proteomes" id="UP000198959"/>
    </source>
</evidence>
<accession>A0A1C6TFG7</accession>
<dbReference type="OrthoDB" id="8779161at2"/>
<name>A0A1C6TFG7_9ACTN</name>
<dbReference type="PANTHER" id="PTHR33558:SF1">
    <property type="entry name" value="GLUTAREDOXIN-LIKE PROTEIN C5ORF63 HOMOLOG"/>
    <property type="match status" value="1"/>
</dbReference>